<sequence length="398" mass="44875">MNYLDLDTRPHFSAASSEVSPRLAVKRVTLLASHQQFRDAAEFIHRLPGVTVRSALTDLPMDTLVEAMPLSLPVIEAIYCTAGEVSAEVLHVERVVWQMVRFFAQQEECLTGDIRWEFCGPFVNLCRDVLRVVAKIQPSLRRTLLHRRRQLERAIEGMGHHGLVGTSDESLTSLHDALKLEFEKVVKSYTAALATLQELGTGNKGHNISKGPAPIQASHQRQLSIAPQDIQERLIKNKSLLNIVEPTLGNHSLDILLGILQRRIEHDKDALFQFTQLRKEAKDIPADAVVAPIIMRYAHGCDQFADENNAFVACIMLFTQASRSTTKHSFTVTPNRMPALCRSRHMHSFEVLSQQSHLSIHFCTLKLMQKFTKIFRITWCTLLFCDDQVPAGSSQQHS</sequence>
<dbReference type="Proteomes" id="UP000711488">
    <property type="component" value="Unassembled WGS sequence"/>
</dbReference>
<evidence type="ECO:0000313" key="1">
    <source>
        <dbReference type="EMBL" id="KAA0191865.1"/>
    </source>
</evidence>
<dbReference type="InterPro" id="IPR026169">
    <property type="entry name" value="MIEAP"/>
</dbReference>
<dbReference type="EMBL" id="JQDR03012030">
    <property type="protein sequence ID" value="KAA0191865.1"/>
    <property type="molecule type" value="Genomic_DNA"/>
</dbReference>
<dbReference type="OrthoDB" id="6047381at2759"/>
<comment type="caution">
    <text evidence="1">The sequence shown here is derived from an EMBL/GenBank/DDBJ whole genome shotgun (WGS) entry which is preliminary data.</text>
</comment>
<dbReference type="PANTHER" id="PTHR21771">
    <property type="entry name" value="MITOCHONDRIA-EATING PROTEIN-RELATED"/>
    <property type="match status" value="1"/>
</dbReference>
<gene>
    <name evidence="1" type="ORF">HAZT_HAZT003847</name>
</gene>
<dbReference type="GO" id="GO:0005741">
    <property type="term" value="C:mitochondrial outer membrane"/>
    <property type="evidence" value="ECO:0007669"/>
    <property type="project" value="InterPro"/>
</dbReference>
<name>A0A6A0GX82_HYAAZ</name>
<accession>A0A6A0GX82</accession>
<reference evidence="1" key="3">
    <citation type="submission" date="2019-06" db="EMBL/GenBank/DDBJ databases">
        <authorList>
            <person name="Poynton C."/>
            <person name="Hasenbein S."/>
            <person name="Benoit J.B."/>
            <person name="Sepulveda M.S."/>
            <person name="Poelchau M.F."/>
            <person name="Murali S.C."/>
            <person name="Chen S."/>
            <person name="Glastad K.M."/>
            <person name="Werren J.H."/>
            <person name="Vineis J.H."/>
            <person name="Bowen J.L."/>
            <person name="Friedrich M."/>
            <person name="Jones J."/>
            <person name="Robertson H.M."/>
            <person name="Feyereisen R."/>
            <person name="Mechler-Hickson A."/>
            <person name="Mathers N."/>
            <person name="Lee C.E."/>
            <person name="Colbourne J.K."/>
            <person name="Biales A."/>
            <person name="Johnston J.S."/>
            <person name="Wellborn G.A."/>
            <person name="Rosendale A.J."/>
            <person name="Cridge A.G."/>
            <person name="Munoz-Torres M.C."/>
            <person name="Bain P.A."/>
            <person name="Manny A.R."/>
            <person name="Major K.M."/>
            <person name="Lambert F.N."/>
            <person name="Vulpe C.D."/>
            <person name="Tuck P."/>
            <person name="Blalock B.J."/>
            <person name="Lin Y.-Y."/>
            <person name="Smith M.E."/>
            <person name="Ochoa-Acuna H."/>
            <person name="Chen M.-J.M."/>
            <person name="Childers C.P."/>
            <person name="Qu J."/>
            <person name="Dugan S."/>
            <person name="Lee S.L."/>
            <person name="Chao H."/>
            <person name="Dinh H."/>
            <person name="Han Y."/>
            <person name="Doddapaneni H."/>
            <person name="Worley K.C."/>
            <person name="Muzny D.M."/>
            <person name="Gibbs R.A."/>
            <person name="Richards S."/>
        </authorList>
    </citation>
    <scope>NUCLEOTIDE SEQUENCE</scope>
    <source>
        <strain evidence="1">HAZT.00-mixed</strain>
        <tissue evidence="1">Whole organism</tissue>
    </source>
</reference>
<dbReference type="GO" id="GO:0035694">
    <property type="term" value="P:mitochondrial protein catabolic process"/>
    <property type="evidence" value="ECO:0007669"/>
    <property type="project" value="InterPro"/>
</dbReference>
<dbReference type="AlphaFoldDB" id="A0A6A0GX82"/>
<dbReference type="GO" id="GO:0035695">
    <property type="term" value="P:mitophagy by internal vacuole formation"/>
    <property type="evidence" value="ECO:0007669"/>
    <property type="project" value="TreeGrafter"/>
</dbReference>
<proteinExistence type="predicted"/>
<organism evidence="1">
    <name type="scientific">Hyalella azteca</name>
    <name type="common">Amphipod</name>
    <dbReference type="NCBI Taxonomy" id="294128"/>
    <lineage>
        <taxon>Eukaryota</taxon>
        <taxon>Metazoa</taxon>
        <taxon>Ecdysozoa</taxon>
        <taxon>Arthropoda</taxon>
        <taxon>Crustacea</taxon>
        <taxon>Multicrustacea</taxon>
        <taxon>Malacostraca</taxon>
        <taxon>Eumalacostraca</taxon>
        <taxon>Peracarida</taxon>
        <taxon>Amphipoda</taxon>
        <taxon>Senticaudata</taxon>
        <taxon>Talitrida</taxon>
        <taxon>Talitroidea</taxon>
        <taxon>Hyalellidae</taxon>
        <taxon>Hyalella</taxon>
    </lineage>
</organism>
<reference evidence="1" key="1">
    <citation type="submission" date="2014-08" db="EMBL/GenBank/DDBJ databases">
        <authorList>
            <person name="Murali S."/>
            <person name="Richards S."/>
            <person name="Bandaranaike D."/>
            <person name="Bellair M."/>
            <person name="Blankenburg K."/>
            <person name="Chao H."/>
            <person name="Dinh H."/>
            <person name="Doddapaneni H."/>
            <person name="Dugan-Rocha S."/>
            <person name="Elkadiri S."/>
            <person name="Gnanaolivu R."/>
            <person name="Hughes D."/>
            <person name="Lee S."/>
            <person name="Li M."/>
            <person name="Ming W."/>
            <person name="Munidasa M."/>
            <person name="Muniz J."/>
            <person name="Nguyen L."/>
            <person name="Osuji N."/>
            <person name="Pu L.-L."/>
            <person name="Puazo M."/>
            <person name="Skinner E."/>
            <person name="Qu C."/>
            <person name="Quiroz J."/>
            <person name="Raj R."/>
            <person name="Weissenberger G."/>
            <person name="Xin Y."/>
            <person name="Zou X."/>
            <person name="Han Y."/>
            <person name="Worley K."/>
            <person name="Muzny D."/>
            <person name="Gibbs R."/>
        </authorList>
    </citation>
    <scope>NUCLEOTIDE SEQUENCE</scope>
    <source>
        <strain evidence="1">HAZT.00-mixed</strain>
        <tissue evidence="1">Whole organism</tissue>
    </source>
</reference>
<reference evidence="1" key="2">
    <citation type="journal article" date="2018" name="Environ. Sci. Technol.">
        <title>The Toxicogenome of Hyalella azteca: A Model for Sediment Ecotoxicology and Evolutionary Toxicology.</title>
        <authorList>
            <person name="Poynton H.C."/>
            <person name="Hasenbein S."/>
            <person name="Benoit J.B."/>
            <person name="Sepulveda M.S."/>
            <person name="Poelchau M.F."/>
            <person name="Hughes D.S.T."/>
            <person name="Murali S.C."/>
            <person name="Chen S."/>
            <person name="Glastad K.M."/>
            <person name="Goodisman M.A.D."/>
            <person name="Werren J.H."/>
            <person name="Vineis J.H."/>
            <person name="Bowen J.L."/>
            <person name="Friedrich M."/>
            <person name="Jones J."/>
            <person name="Robertson H.M."/>
            <person name="Feyereisen R."/>
            <person name="Mechler-Hickson A."/>
            <person name="Mathers N."/>
            <person name="Lee C.E."/>
            <person name="Colbourne J.K."/>
            <person name="Biales A."/>
            <person name="Johnston J.S."/>
            <person name="Wellborn G.A."/>
            <person name="Rosendale A.J."/>
            <person name="Cridge A.G."/>
            <person name="Munoz-Torres M.C."/>
            <person name="Bain P.A."/>
            <person name="Manny A.R."/>
            <person name="Major K.M."/>
            <person name="Lambert F.N."/>
            <person name="Vulpe C.D."/>
            <person name="Tuck P."/>
            <person name="Blalock B.J."/>
            <person name="Lin Y.Y."/>
            <person name="Smith M.E."/>
            <person name="Ochoa-Acuna H."/>
            <person name="Chen M.M."/>
            <person name="Childers C.P."/>
            <person name="Qu J."/>
            <person name="Dugan S."/>
            <person name="Lee S.L."/>
            <person name="Chao H."/>
            <person name="Dinh H."/>
            <person name="Han Y."/>
            <person name="Doddapaneni H."/>
            <person name="Worley K.C."/>
            <person name="Muzny D.M."/>
            <person name="Gibbs R.A."/>
            <person name="Richards S."/>
        </authorList>
    </citation>
    <scope>NUCLEOTIDE SEQUENCE</scope>
    <source>
        <strain evidence="1">HAZT.00-mixed</strain>
        <tissue evidence="1">Whole organism</tissue>
    </source>
</reference>
<protein>
    <submittedName>
        <fullName evidence="1">Uncharacterized protein</fullName>
    </submittedName>
</protein>
<dbReference type="PANTHER" id="PTHR21771:SF1">
    <property type="entry name" value="MITOCHONDRIA-EATING PROTEIN"/>
    <property type="match status" value="1"/>
</dbReference>